<keyword evidence="6 8" id="KW-0472">Membrane</keyword>
<dbReference type="CDD" id="cd01031">
    <property type="entry name" value="EriC"/>
    <property type="match status" value="1"/>
</dbReference>
<protein>
    <submittedName>
        <fullName evidence="10">ClC family H(+)/Cl(-) exchange transporter</fullName>
    </submittedName>
</protein>
<evidence type="ECO:0000313" key="10">
    <source>
        <dbReference type="EMBL" id="HJB29188.1"/>
    </source>
</evidence>
<dbReference type="InterPro" id="IPR006037">
    <property type="entry name" value="RCK_C"/>
</dbReference>
<dbReference type="SUPFAM" id="SSF116726">
    <property type="entry name" value="TrkA C-terminal domain-like"/>
    <property type="match status" value="1"/>
</dbReference>
<evidence type="ECO:0000313" key="11">
    <source>
        <dbReference type="Proteomes" id="UP000823842"/>
    </source>
</evidence>
<evidence type="ECO:0000256" key="8">
    <source>
        <dbReference type="SAM" id="Phobius"/>
    </source>
</evidence>
<feature type="transmembrane region" description="Helical" evidence="8">
    <location>
        <begin position="395"/>
        <end position="415"/>
    </location>
</feature>
<evidence type="ECO:0000256" key="4">
    <source>
        <dbReference type="ARBA" id="ARBA00022989"/>
    </source>
</evidence>
<feature type="transmembrane region" description="Helical" evidence="8">
    <location>
        <begin position="332"/>
        <end position="352"/>
    </location>
</feature>
<dbReference type="PROSITE" id="PS51202">
    <property type="entry name" value="RCK_C"/>
    <property type="match status" value="1"/>
</dbReference>
<dbReference type="GO" id="GO:0006813">
    <property type="term" value="P:potassium ion transport"/>
    <property type="evidence" value="ECO:0007669"/>
    <property type="project" value="InterPro"/>
</dbReference>
<keyword evidence="2" id="KW-0813">Transport</keyword>
<keyword evidence="4 8" id="KW-1133">Transmembrane helix</keyword>
<keyword evidence="7" id="KW-0868">Chloride</keyword>
<dbReference type="AlphaFoldDB" id="A0A9D2RWC6"/>
<keyword evidence="3 8" id="KW-0812">Transmembrane</keyword>
<evidence type="ECO:0000256" key="6">
    <source>
        <dbReference type="ARBA" id="ARBA00023136"/>
    </source>
</evidence>
<feature type="transmembrane region" description="Helical" evidence="8">
    <location>
        <begin position="304"/>
        <end position="326"/>
    </location>
</feature>
<feature type="transmembrane region" description="Helical" evidence="8">
    <location>
        <begin position="271"/>
        <end position="292"/>
    </location>
</feature>
<dbReference type="PRINTS" id="PR00762">
    <property type="entry name" value="CLCHANNEL"/>
</dbReference>
<dbReference type="Gene3D" id="1.10.3080.10">
    <property type="entry name" value="Clc chloride channel"/>
    <property type="match status" value="1"/>
</dbReference>
<evidence type="ECO:0000256" key="1">
    <source>
        <dbReference type="ARBA" id="ARBA00004141"/>
    </source>
</evidence>
<dbReference type="Pfam" id="PF02080">
    <property type="entry name" value="TrkA_C"/>
    <property type="match status" value="1"/>
</dbReference>
<dbReference type="Pfam" id="PF00654">
    <property type="entry name" value="Voltage_CLC"/>
    <property type="match status" value="1"/>
</dbReference>
<evidence type="ECO:0000256" key="7">
    <source>
        <dbReference type="ARBA" id="ARBA00023214"/>
    </source>
</evidence>
<feature type="domain" description="RCK C-terminal" evidence="9">
    <location>
        <begin position="432"/>
        <end position="514"/>
    </location>
</feature>
<dbReference type="Proteomes" id="UP000823842">
    <property type="component" value="Unassembled WGS sequence"/>
</dbReference>
<feature type="transmembrane region" description="Helical" evidence="8">
    <location>
        <begin position="12"/>
        <end position="29"/>
    </location>
</feature>
<accession>A0A9D2RWC6</accession>
<reference evidence="10" key="1">
    <citation type="journal article" date="2021" name="PeerJ">
        <title>Extensive microbial diversity within the chicken gut microbiome revealed by metagenomics and culture.</title>
        <authorList>
            <person name="Gilroy R."/>
            <person name="Ravi A."/>
            <person name="Getino M."/>
            <person name="Pursley I."/>
            <person name="Horton D.L."/>
            <person name="Alikhan N.F."/>
            <person name="Baker D."/>
            <person name="Gharbi K."/>
            <person name="Hall N."/>
            <person name="Watson M."/>
            <person name="Adriaenssens E.M."/>
            <person name="Foster-Nyarko E."/>
            <person name="Jarju S."/>
            <person name="Secka A."/>
            <person name="Antonio M."/>
            <person name="Oren A."/>
            <person name="Chaudhuri R.R."/>
            <person name="La Ragione R."/>
            <person name="Hildebrand F."/>
            <person name="Pallen M.J."/>
        </authorList>
    </citation>
    <scope>NUCLEOTIDE SEQUENCE</scope>
    <source>
        <strain evidence="10">ChiSjej1B19-5720</strain>
    </source>
</reference>
<reference evidence="10" key="2">
    <citation type="submission" date="2021-04" db="EMBL/GenBank/DDBJ databases">
        <authorList>
            <person name="Gilroy R."/>
        </authorList>
    </citation>
    <scope>NUCLEOTIDE SEQUENCE</scope>
    <source>
        <strain evidence="10">ChiSjej1B19-5720</strain>
    </source>
</reference>
<dbReference type="InterPro" id="IPR001807">
    <property type="entry name" value="ClC"/>
</dbReference>
<feature type="transmembrane region" description="Helical" evidence="8">
    <location>
        <begin position="364"/>
        <end position="389"/>
    </location>
</feature>
<dbReference type="Gene3D" id="3.30.70.1450">
    <property type="entry name" value="Regulator of K+ conductance, C-terminal domain"/>
    <property type="match status" value="1"/>
</dbReference>
<feature type="transmembrane region" description="Helical" evidence="8">
    <location>
        <begin position="188"/>
        <end position="209"/>
    </location>
</feature>
<evidence type="ECO:0000256" key="3">
    <source>
        <dbReference type="ARBA" id="ARBA00022692"/>
    </source>
</evidence>
<organism evidence="10 11">
    <name type="scientific">Candidatus Blautia faecavium</name>
    <dbReference type="NCBI Taxonomy" id="2838487"/>
    <lineage>
        <taxon>Bacteria</taxon>
        <taxon>Bacillati</taxon>
        <taxon>Bacillota</taxon>
        <taxon>Clostridia</taxon>
        <taxon>Lachnospirales</taxon>
        <taxon>Lachnospiraceae</taxon>
        <taxon>Blautia</taxon>
    </lineage>
</organism>
<dbReference type="GO" id="GO:0008324">
    <property type="term" value="F:monoatomic cation transmembrane transporter activity"/>
    <property type="evidence" value="ECO:0007669"/>
    <property type="project" value="InterPro"/>
</dbReference>
<feature type="transmembrane region" description="Helical" evidence="8">
    <location>
        <begin position="62"/>
        <end position="80"/>
    </location>
</feature>
<dbReference type="GO" id="GO:0005247">
    <property type="term" value="F:voltage-gated chloride channel activity"/>
    <property type="evidence" value="ECO:0007669"/>
    <property type="project" value="TreeGrafter"/>
</dbReference>
<dbReference type="EMBL" id="DWYZ01000198">
    <property type="protein sequence ID" value="HJB29188.1"/>
    <property type="molecule type" value="Genomic_DNA"/>
</dbReference>
<keyword evidence="5" id="KW-0406">Ion transport</keyword>
<dbReference type="PANTHER" id="PTHR45711">
    <property type="entry name" value="CHLORIDE CHANNEL PROTEIN"/>
    <property type="match status" value="1"/>
</dbReference>
<gene>
    <name evidence="10" type="ORF">IAA06_10415</name>
</gene>
<feature type="transmembrane region" description="Helical" evidence="8">
    <location>
        <begin position="106"/>
        <end position="127"/>
    </location>
</feature>
<evidence type="ECO:0000256" key="2">
    <source>
        <dbReference type="ARBA" id="ARBA00022448"/>
    </source>
</evidence>
<sequence>MKKDTSETIRRASAFPVIMIGEGLLVGVLSGLVVLLYRICLNYAGIWLEAILDYVKGNPLRLAVWLAALLGMAVIAGLLVKWEPMISGSGIPQLEGEMEGKLNQKWYRILPAKFIGGFFCMFGGLALGREGPSIQLGAMMGKGISRTLGRGKTEEKFLLTCGASAGMAAAFQAPLAGVMFAMEEIHKNFTAAVFISAMTSSVAADYITSHVLGMDPVFQFEIAGNLPQRYYGLLLVLGVLLGLAGVFYNWFTLKVQSLYKKASWLNPVTKAMIPFFLSWILCFTVPEILGNGHSLIVMMTHEKVALGALLLLFALRFLFSAASFGSGVPGGIFFPMLVLGAFVGCIFGIVCTEAVGISPDYVNNFILLSMAGFFTAVVRAPITGIILIFELTGSVSQMLSLSVVTIVAYITAMLLRSEPIYDSLLKRILEGMNLKVEKDGGEKVLDYYAVAEDSFAAGRQIKDIPWPEECLLVAVKRGEKEIIPRGRTRIQTGDILITMTDEAHNGAVYDKMNKLCRNNK</sequence>
<dbReference type="InterPro" id="IPR036721">
    <property type="entry name" value="RCK_C_sf"/>
</dbReference>
<dbReference type="SUPFAM" id="SSF81340">
    <property type="entry name" value="Clc chloride channel"/>
    <property type="match status" value="1"/>
</dbReference>
<name>A0A9D2RWC6_9FIRM</name>
<evidence type="ECO:0000256" key="5">
    <source>
        <dbReference type="ARBA" id="ARBA00023065"/>
    </source>
</evidence>
<dbReference type="PANTHER" id="PTHR45711:SF6">
    <property type="entry name" value="CHLORIDE CHANNEL PROTEIN"/>
    <property type="match status" value="1"/>
</dbReference>
<proteinExistence type="predicted"/>
<comment type="subcellular location">
    <subcellularLocation>
        <location evidence="1">Membrane</location>
        <topology evidence="1">Multi-pass membrane protein</topology>
    </subcellularLocation>
</comment>
<dbReference type="InterPro" id="IPR014743">
    <property type="entry name" value="Cl-channel_core"/>
</dbReference>
<dbReference type="GO" id="GO:0005886">
    <property type="term" value="C:plasma membrane"/>
    <property type="evidence" value="ECO:0007669"/>
    <property type="project" value="TreeGrafter"/>
</dbReference>
<evidence type="ECO:0000259" key="9">
    <source>
        <dbReference type="PROSITE" id="PS51202"/>
    </source>
</evidence>
<comment type="caution">
    <text evidence="10">The sequence shown here is derived from an EMBL/GenBank/DDBJ whole genome shotgun (WGS) entry which is preliminary data.</text>
</comment>
<feature type="transmembrane region" description="Helical" evidence="8">
    <location>
        <begin position="157"/>
        <end position="182"/>
    </location>
</feature>
<feature type="transmembrane region" description="Helical" evidence="8">
    <location>
        <begin position="230"/>
        <end position="251"/>
    </location>
</feature>